<protein>
    <submittedName>
        <fullName evidence="2">Uncharacterized protein</fullName>
    </submittedName>
</protein>
<evidence type="ECO:0000313" key="2">
    <source>
        <dbReference type="EMBL" id="GCA65969.1"/>
    </source>
</evidence>
<accession>A0A391P8E8</accession>
<evidence type="ECO:0000313" key="3">
    <source>
        <dbReference type="Proteomes" id="UP000265643"/>
    </source>
</evidence>
<dbReference type="AlphaFoldDB" id="A0A391P8E8"/>
<evidence type="ECO:0000256" key="1">
    <source>
        <dbReference type="SAM" id="MobiDB-lite"/>
    </source>
</evidence>
<dbReference type="Proteomes" id="UP000265643">
    <property type="component" value="Unassembled WGS sequence"/>
</dbReference>
<organism evidence="2 3">
    <name type="scientific">Mediterraneibacter butyricigenes</name>
    <dbReference type="NCBI Taxonomy" id="2316025"/>
    <lineage>
        <taxon>Bacteria</taxon>
        <taxon>Bacillati</taxon>
        <taxon>Bacillota</taxon>
        <taxon>Clostridia</taxon>
        <taxon>Lachnospirales</taxon>
        <taxon>Lachnospiraceae</taxon>
        <taxon>Mediterraneibacter</taxon>
    </lineage>
</organism>
<feature type="compositionally biased region" description="Polar residues" evidence="1">
    <location>
        <begin position="40"/>
        <end position="58"/>
    </location>
</feature>
<feature type="region of interest" description="Disordered" evidence="1">
    <location>
        <begin position="40"/>
        <end position="64"/>
    </location>
</feature>
<proteinExistence type="predicted"/>
<keyword evidence="3" id="KW-1185">Reference proteome</keyword>
<dbReference type="EMBL" id="BHGK01000001">
    <property type="protein sequence ID" value="GCA65969.1"/>
    <property type="molecule type" value="Genomic_DNA"/>
</dbReference>
<sequence length="64" mass="6919">MACSSIFNLKKYTFIKKKLRKSTKGIVIDIYESIERFYESTSSGSGTNLSATGSDRSGGQSGGE</sequence>
<name>A0A391P8E8_9FIRM</name>
<comment type="caution">
    <text evidence="2">The sequence shown here is derived from an EMBL/GenBank/DDBJ whole genome shotgun (WGS) entry which is preliminary data.</text>
</comment>
<gene>
    <name evidence="2" type="ORF">KGMB01110_04050</name>
</gene>
<reference evidence="3" key="1">
    <citation type="submission" date="2018-09" db="EMBL/GenBank/DDBJ databases">
        <title>Draft Genome Sequence of Mediterraneibacter sp. KCTC 15684.</title>
        <authorList>
            <person name="Kim J.S."/>
            <person name="Han K.I."/>
            <person name="Suh M.K."/>
            <person name="Lee K.C."/>
            <person name="Eom M.K."/>
            <person name="Lee J.H."/>
            <person name="Park S.H."/>
            <person name="Kang S.W."/>
            <person name="Park J.E."/>
            <person name="Oh B.S."/>
            <person name="Yu S.Y."/>
            <person name="Choi S.H."/>
            <person name="Lee D.H."/>
            <person name="Yoon H."/>
            <person name="Kim B."/>
            <person name="Yang S.J."/>
            <person name="Lee J.S."/>
        </authorList>
    </citation>
    <scope>NUCLEOTIDE SEQUENCE [LARGE SCALE GENOMIC DNA]</scope>
    <source>
        <strain evidence="3">KCTC 15684</strain>
    </source>
</reference>